<feature type="domain" description="N-acetyltransferase" evidence="1">
    <location>
        <begin position="8"/>
        <end position="186"/>
    </location>
</feature>
<evidence type="ECO:0000313" key="3">
    <source>
        <dbReference type="Proteomes" id="UP000549113"/>
    </source>
</evidence>
<dbReference type="GO" id="GO:0016747">
    <property type="term" value="F:acyltransferase activity, transferring groups other than amino-acyl groups"/>
    <property type="evidence" value="ECO:0007669"/>
    <property type="project" value="InterPro"/>
</dbReference>
<dbReference type="EMBL" id="JACIFH010000001">
    <property type="protein sequence ID" value="MBB4138930.1"/>
    <property type="molecule type" value="Genomic_DNA"/>
</dbReference>
<evidence type="ECO:0000259" key="1">
    <source>
        <dbReference type="PROSITE" id="PS51186"/>
    </source>
</evidence>
<sequence length="361" mass="40177">MTIALTGVGFRPLTVPASIDADDAADFVEMMRVRNIVYAEIAGNDDEAMTPEALLPHYQPDPDETRHMWLVIRDGDVVGRVGVDIPHETGSKNAYWLIEILRAHHGAGIGSRAYDLVEQTAREYGRTVLQSWAEHPDASGERLTAPTGFGDIPRDRAARFYQRHGYALEQIERKSVLDFRTAMPLVEQHHLDALAASHGYRVVQWQAPTPAELRDGYAWVKSRMSTDVPAADMEFDEETWDAERIVRHDQRYLDGGQTVLVTAAQHVGTGELVAFNELVVGADRTAATHQEDTLVLKEHRGHRLGMLVKCAGLKTWHAEIAPDSPRVITFNAEENRPMLDINEAIGFAPASYSAGWKKVLA</sequence>
<comment type="caution">
    <text evidence="2">The sequence shown here is derived from an EMBL/GenBank/DDBJ whole genome shotgun (WGS) entry which is preliminary data.</text>
</comment>
<dbReference type="InterPro" id="IPR000182">
    <property type="entry name" value="GNAT_dom"/>
</dbReference>
<organism evidence="2 3">
    <name type="scientific">Microbacterium invictum</name>
    <dbReference type="NCBI Taxonomy" id="515415"/>
    <lineage>
        <taxon>Bacteria</taxon>
        <taxon>Bacillati</taxon>
        <taxon>Actinomycetota</taxon>
        <taxon>Actinomycetes</taxon>
        <taxon>Micrococcales</taxon>
        <taxon>Microbacteriaceae</taxon>
        <taxon>Microbacterium</taxon>
    </lineage>
</organism>
<keyword evidence="3" id="KW-1185">Reference proteome</keyword>
<name>A0AA40SMP2_9MICO</name>
<accession>A0AA40SMP2</accession>
<dbReference type="CDD" id="cd04301">
    <property type="entry name" value="NAT_SF"/>
    <property type="match status" value="1"/>
</dbReference>
<dbReference type="Pfam" id="PF00583">
    <property type="entry name" value="Acetyltransf_1"/>
    <property type="match status" value="1"/>
</dbReference>
<proteinExistence type="predicted"/>
<dbReference type="Proteomes" id="UP000549113">
    <property type="component" value="Unassembled WGS sequence"/>
</dbReference>
<dbReference type="AlphaFoldDB" id="A0AA40SMP2"/>
<dbReference type="Gene3D" id="3.40.630.30">
    <property type="match status" value="1"/>
</dbReference>
<dbReference type="RefSeq" id="WP_183498639.1">
    <property type="nucleotide sequence ID" value="NZ_BAABCO010000001.1"/>
</dbReference>
<dbReference type="PROSITE" id="PS51186">
    <property type="entry name" value="GNAT"/>
    <property type="match status" value="1"/>
</dbReference>
<protein>
    <submittedName>
        <fullName evidence="2">GNAT superfamily N-acetyltransferase</fullName>
    </submittedName>
</protein>
<dbReference type="SUPFAM" id="SSF55729">
    <property type="entry name" value="Acyl-CoA N-acyltransferases (Nat)"/>
    <property type="match status" value="1"/>
</dbReference>
<reference evidence="2 3" key="1">
    <citation type="submission" date="2020-08" db="EMBL/GenBank/DDBJ databases">
        <title>Sequencing the genomes of 1000 actinobacteria strains.</title>
        <authorList>
            <person name="Klenk H.-P."/>
        </authorList>
    </citation>
    <scope>NUCLEOTIDE SEQUENCE [LARGE SCALE GENOMIC DNA]</scope>
    <source>
        <strain evidence="2 3">DSM 19600</strain>
    </source>
</reference>
<evidence type="ECO:0000313" key="2">
    <source>
        <dbReference type="EMBL" id="MBB4138930.1"/>
    </source>
</evidence>
<gene>
    <name evidence="2" type="ORF">BKA10_000724</name>
</gene>
<dbReference type="InterPro" id="IPR016181">
    <property type="entry name" value="Acyl_CoA_acyltransferase"/>
</dbReference>